<gene>
    <name evidence="1" type="ORF">S01H1_21163</name>
</gene>
<sequence length="37" mass="4551">FKNGKAYTVATEDDYKFVKGYNFEIQEYKNNKWVRKK</sequence>
<proteinExistence type="predicted"/>
<dbReference type="EMBL" id="BARS01011688">
    <property type="protein sequence ID" value="GAF92666.1"/>
    <property type="molecule type" value="Genomic_DNA"/>
</dbReference>
<organism evidence="1">
    <name type="scientific">marine sediment metagenome</name>
    <dbReference type="NCBI Taxonomy" id="412755"/>
    <lineage>
        <taxon>unclassified sequences</taxon>
        <taxon>metagenomes</taxon>
        <taxon>ecological metagenomes</taxon>
    </lineage>
</organism>
<accession>X0TZW2</accession>
<protein>
    <submittedName>
        <fullName evidence="1">Uncharacterized protein</fullName>
    </submittedName>
</protein>
<comment type="caution">
    <text evidence="1">The sequence shown here is derived from an EMBL/GenBank/DDBJ whole genome shotgun (WGS) entry which is preliminary data.</text>
</comment>
<reference evidence="1" key="1">
    <citation type="journal article" date="2014" name="Front. Microbiol.">
        <title>High frequency of phylogenetically diverse reductive dehalogenase-homologous genes in deep subseafloor sedimentary metagenomes.</title>
        <authorList>
            <person name="Kawai M."/>
            <person name="Futagami T."/>
            <person name="Toyoda A."/>
            <person name="Takaki Y."/>
            <person name="Nishi S."/>
            <person name="Hori S."/>
            <person name="Arai W."/>
            <person name="Tsubouchi T."/>
            <person name="Morono Y."/>
            <person name="Uchiyama I."/>
            <person name="Ito T."/>
            <person name="Fujiyama A."/>
            <person name="Inagaki F."/>
            <person name="Takami H."/>
        </authorList>
    </citation>
    <scope>NUCLEOTIDE SEQUENCE</scope>
    <source>
        <strain evidence="1">Expedition CK06-06</strain>
    </source>
</reference>
<name>X0TZW2_9ZZZZ</name>
<dbReference type="AlphaFoldDB" id="X0TZW2"/>
<feature type="non-terminal residue" evidence="1">
    <location>
        <position position="1"/>
    </location>
</feature>
<evidence type="ECO:0000313" key="1">
    <source>
        <dbReference type="EMBL" id="GAF92666.1"/>
    </source>
</evidence>